<feature type="compositionally biased region" description="Pro residues" evidence="1">
    <location>
        <begin position="30"/>
        <end position="44"/>
    </location>
</feature>
<name>A0AAV5M4D9_9ROSI</name>
<evidence type="ECO:0000256" key="1">
    <source>
        <dbReference type="SAM" id="MobiDB-lite"/>
    </source>
</evidence>
<proteinExistence type="predicted"/>
<dbReference type="InterPro" id="IPR038796">
    <property type="entry name" value="At1g76070-like"/>
</dbReference>
<sequence length="198" mass="21871">MEKASKQIYKMLRTALPRAASPIAFQVSPPRTPPRSPPYIPRKPSPTTVSLVPKEARRKSKNESLDAAEPTSPKVSCMGQIKGLKRKQKKKLVNKSPPTPESVSSSHEEVKRKPNLLSILFFKGNKKFAEKVSATEDISSGNTRTTPSLGEIKQFASGRGVLSDFVFDEEMMVSVCVDNPLYEEKEETVVPKAEITEG</sequence>
<organism evidence="2 3">
    <name type="scientific">Rubroshorea leprosula</name>
    <dbReference type="NCBI Taxonomy" id="152421"/>
    <lineage>
        <taxon>Eukaryota</taxon>
        <taxon>Viridiplantae</taxon>
        <taxon>Streptophyta</taxon>
        <taxon>Embryophyta</taxon>
        <taxon>Tracheophyta</taxon>
        <taxon>Spermatophyta</taxon>
        <taxon>Magnoliopsida</taxon>
        <taxon>eudicotyledons</taxon>
        <taxon>Gunneridae</taxon>
        <taxon>Pentapetalae</taxon>
        <taxon>rosids</taxon>
        <taxon>malvids</taxon>
        <taxon>Malvales</taxon>
        <taxon>Dipterocarpaceae</taxon>
        <taxon>Rubroshorea</taxon>
    </lineage>
</organism>
<feature type="compositionally biased region" description="Basic residues" evidence="1">
    <location>
        <begin position="83"/>
        <end position="93"/>
    </location>
</feature>
<dbReference type="PANTHER" id="PTHR34779:SF1">
    <property type="entry name" value="OS09G0542900 PROTEIN"/>
    <property type="match status" value="1"/>
</dbReference>
<feature type="region of interest" description="Disordered" evidence="1">
    <location>
        <begin position="19"/>
        <end position="111"/>
    </location>
</feature>
<protein>
    <submittedName>
        <fullName evidence="2">Uncharacterized protein</fullName>
    </submittedName>
</protein>
<evidence type="ECO:0000313" key="2">
    <source>
        <dbReference type="EMBL" id="GKV44129.1"/>
    </source>
</evidence>
<accession>A0AAV5M4D9</accession>
<gene>
    <name evidence="2" type="ORF">SLEP1_g51345</name>
</gene>
<comment type="caution">
    <text evidence="2">The sequence shown here is derived from an EMBL/GenBank/DDBJ whole genome shotgun (WGS) entry which is preliminary data.</text>
</comment>
<dbReference type="AlphaFoldDB" id="A0AAV5M4D9"/>
<keyword evidence="3" id="KW-1185">Reference proteome</keyword>
<evidence type="ECO:0000313" key="3">
    <source>
        <dbReference type="Proteomes" id="UP001054252"/>
    </source>
</evidence>
<reference evidence="2 3" key="1">
    <citation type="journal article" date="2021" name="Commun. Biol.">
        <title>The genome of Shorea leprosula (Dipterocarpaceae) highlights the ecological relevance of drought in aseasonal tropical rainforests.</title>
        <authorList>
            <person name="Ng K.K.S."/>
            <person name="Kobayashi M.J."/>
            <person name="Fawcett J.A."/>
            <person name="Hatakeyama M."/>
            <person name="Paape T."/>
            <person name="Ng C.H."/>
            <person name="Ang C.C."/>
            <person name="Tnah L.H."/>
            <person name="Lee C.T."/>
            <person name="Nishiyama T."/>
            <person name="Sese J."/>
            <person name="O'Brien M.J."/>
            <person name="Copetti D."/>
            <person name="Mohd Noor M.I."/>
            <person name="Ong R.C."/>
            <person name="Putra M."/>
            <person name="Sireger I.Z."/>
            <person name="Indrioko S."/>
            <person name="Kosugi Y."/>
            <person name="Izuno A."/>
            <person name="Isagi Y."/>
            <person name="Lee S.L."/>
            <person name="Shimizu K.K."/>
        </authorList>
    </citation>
    <scope>NUCLEOTIDE SEQUENCE [LARGE SCALE GENOMIC DNA]</scope>
    <source>
        <strain evidence="2">214</strain>
    </source>
</reference>
<dbReference type="PANTHER" id="PTHR34779">
    <property type="entry name" value="OS09G0542900 PROTEIN"/>
    <property type="match status" value="1"/>
</dbReference>
<dbReference type="EMBL" id="BPVZ01000177">
    <property type="protein sequence ID" value="GKV44129.1"/>
    <property type="molecule type" value="Genomic_DNA"/>
</dbReference>
<dbReference type="Proteomes" id="UP001054252">
    <property type="component" value="Unassembled WGS sequence"/>
</dbReference>